<comment type="caution">
    <text evidence="1">The sequence shown here is derived from an EMBL/GenBank/DDBJ whole genome shotgun (WGS) entry which is preliminary data.</text>
</comment>
<dbReference type="EMBL" id="JAIWYP010000010">
    <property type="protein sequence ID" value="KAH3752163.1"/>
    <property type="molecule type" value="Genomic_DNA"/>
</dbReference>
<evidence type="ECO:0000313" key="1">
    <source>
        <dbReference type="EMBL" id="KAH3752163.1"/>
    </source>
</evidence>
<dbReference type="AlphaFoldDB" id="A0A9D4DNG0"/>
<accession>A0A9D4DNG0</accession>
<reference evidence="1" key="1">
    <citation type="journal article" date="2019" name="bioRxiv">
        <title>The Genome of the Zebra Mussel, Dreissena polymorpha: A Resource for Invasive Species Research.</title>
        <authorList>
            <person name="McCartney M.A."/>
            <person name="Auch B."/>
            <person name="Kono T."/>
            <person name="Mallez S."/>
            <person name="Zhang Y."/>
            <person name="Obille A."/>
            <person name="Becker A."/>
            <person name="Abrahante J.E."/>
            <person name="Garbe J."/>
            <person name="Badalamenti J.P."/>
            <person name="Herman A."/>
            <person name="Mangelson H."/>
            <person name="Liachko I."/>
            <person name="Sullivan S."/>
            <person name="Sone E.D."/>
            <person name="Koren S."/>
            <person name="Silverstein K.A.T."/>
            <person name="Beckman K.B."/>
            <person name="Gohl D.M."/>
        </authorList>
    </citation>
    <scope>NUCLEOTIDE SEQUENCE</scope>
    <source>
        <strain evidence="1">Duluth1</strain>
        <tissue evidence="1">Whole animal</tissue>
    </source>
</reference>
<name>A0A9D4DNG0_DREPO</name>
<reference evidence="1" key="2">
    <citation type="submission" date="2020-11" db="EMBL/GenBank/DDBJ databases">
        <authorList>
            <person name="McCartney M.A."/>
            <person name="Auch B."/>
            <person name="Kono T."/>
            <person name="Mallez S."/>
            <person name="Becker A."/>
            <person name="Gohl D.M."/>
            <person name="Silverstein K.A.T."/>
            <person name="Koren S."/>
            <person name="Bechman K.B."/>
            <person name="Herman A."/>
            <person name="Abrahante J.E."/>
            <person name="Garbe J."/>
        </authorList>
    </citation>
    <scope>NUCLEOTIDE SEQUENCE</scope>
    <source>
        <strain evidence="1">Duluth1</strain>
        <tissue evidence="1">Whole animal</tissue>
    </source>
</reference>
<evidence type="ECO:0000313" key="2">
    <source>
        <dbReference type="Proteomes" id="UP000828390"/>
    </source>
</evidence>
<proteinExistence type="predicted"/>
<protein>
    <submittedName>
        <fullName evidence="1">Uncharacterized protein</fullName>
    </submittedName>
</protein>
<keyword evidence="2" id="KW-1185">Reference proteome</keyword>
<dbReference type="Proteomes" id="UP000828390">
    <property type="component" value="Unassembled WGS sequence"/>
</dbReference>
<sequence>MYPFRRRQSQMGQPRTTTITKIVPIQAQAVPDGTTKDSHYYKTLMAGMKKDFEAELEKVKGHFLKEKSR</sequence>
<organism evidence="1 2">
    <name type="scientific">Dreissena polymorpha</name>
    <name type="common">Zebra mussel</name>
    <name type="synonym">Mytilus polymorpha</name>
    <dbReference type="NCBI Taxonomy" id="45954"/>
    <lineage>
        <taxon>Eukaryota</taxon>
        <taxon>Metazoa</taxon>
        <taxon>Spiralia</taxon>
        <taxon>Lophotrochozoa</taxon>
        <taxon>Mollusca</taxon>
        <taxon>Bivalvia</taxon>
        <taxon>Autobranchia</taxon>
        <taxon>Heteroconchia</taxon>
        <taxon>Euheterodonta</taxon>
        <taxon>Imparidentia</taxon>
        <taxon>Neoheterodontei</taxon>
        <taxon>Myida</taxon>
        <taxon>Dreissenoidea</taxon>
        <taxon>Dreissenidae</taxon>
        <taxon>Dreissena</taxon>
    </lineage>
</organism>
<gene>
    <name evidence="1" type="ORF">DPMN_186775</name>
</gene>